<dbReference type="InterPro" id="IPR002123">
    <property type="entry name" value="Plipid/glycerol_acylTrfase"/>
</dbReference>
<dbReference type="InterPro" id="IPR016181">
    <property type="entry name" value="Acyl_CoA_acyltransferase"/>
</dbReference>
<protein>
    <recommendedName>
        <fullName evidence="8">L-ornithine N(alpha)-acyltransferase</fullName>
        <ecNumber evidence="7">2.3.2.30</ecNumber>
    </recommendedName>
</protein>
<evidence type="ECO:0000256" key="8">
    <source>
        <dbReference type="ARBA" id="ARBA00039866"/>
    </source>
</evidence>
<evidence type="ECO:0000256" key="5">
    <source>
        <dbReference type="ARBA" id="ARBA00023315"/>
    </source>
</evidence>
<dbReference type="GO" id="GO:0006629">
    <property type="term" value="P:lipid metabolic process"/>
    <property type="evidence" value="ECO:0007669"/>
    <property type="project" value="UniProtKB-KW"/>
</dbReference>
<dbReference type="CDD" id="cd07986">
    <property type="entry name" value="LPLAT_ACT14924-like"/>
    <property type="match status" value="1"/>
</dbReference>
<evidence type="ECO:0000313" key="13">
    <source>
        <dbReference type="Proteomes" id="UP000286482"/>
    </source>
</evidence>
<dbReference type="InterPro" id="IPR045746">
    <property type="entry name" value="ACT14924-like_Acyltransf_dom"/>
</dbReference>
<dbReference type="Gene3D" id="3.40.630.30">
    <property type="match status" value="1"/>
</dbReference>
<organism evidence="12 13">
    <name type="scientific">Alginatibacterium sediminis</name>
    <dbReference type="NCBI Taxonomy" id="2164068"/>
    <lineage>
        <taxon>Bacteria</taxon>
        <taxon>Pseudomonadati</taxon>
        <taxon>Pseudomonadota</taxon>
        <taxon>Gammaproteobacteria</taxon>
        <taxon>Alteromonadales</taxon>
        <taxon>Alteromonadaceae</taxon>
        <taxon>Alginatibacterium</taxon>
    </lineage>
</organism>
<comment type="caution">
    <text evidence="12">The sequence shown here is derived from an EMBL/GenBank/DDBJ whole genome shotgun (WGS) entry which is preliminary data.</text>
</comment>
<dbReference type="PANTHER" id="PTHR37323">
    <property type="entry name" value="GCN5-RELATED N-ACETYLTRANSFERASE"/>
    <property type="match status" value="1"/>
</dbReference>
<evidence type="ECO:0000256" key="2">
    <source>
        <dbReference type="ARBA" id="ARBA00022516"/>
    </source>
</evidence>
<name>A0A420E7Q3_9ALTE</name>
<dbReference type="Proteomes" id="UP000286482">
    <property type="component" value="Unassembled WGS sequence"/>
</dbReference>
<evidence type="ECO:0000259" key="11">
    <source>
        <dbReference type="SMART" id="SM00563"/>
    </source>
</evidence>
<comment type="catalytic activity">
    <reaction evidence="10">
        <text>a (3R)-hydroxyacyl-[ACP] + L-ornithine = a lyso-ornithine lipid + holo-[ACP] + H(+)</text>
        <dbReference type="Rhea" id="RHEA:20633"/>
        <dbReference type="Rhea" id="RHEA-COMP:9685"/>
        <dbReference type="Rhea" id="RHEA-COMP:9945"/>
        <dbReference type="ChEBI" id="CHEBI:15378"/>
        <dbReference type="ChEBI" id="CHEBI:46911"/>
        <dbReference type="ChEBI" id="CHEBI:64479"/>
        <dbReference type="ChEBI" id="CHEBI:78827"/>
        <dbReference type="ChEBI" id="CHEBI:138482"/>
        <dbReference type="EC" id="2.3.2.30"/>
    </reaction>
    <physiologicalReaction direction="left-to-right" evidence="10">
        <dbReference type="Rhea" id="RHEA:20634"/>
    </physiologicalReaction>
</comment>
<dbReference type="Pfam" id="PF13444">
    <property type="entry name" value="Acetyltransf_5"/>
    <property type="match status" value="1"/>
</dbReference>
<keyword evidence="5 12" id="KW-0012">Acyltransferase</keyword>
<dbReference type="SUPFAM" id="SSF69593">
    <property type="entry name" value="Glycerol-3-phosphate (1)-acyltransferase"/>
    <property type="match status" value="1"/>
</dbReference>
<dbReference type="PANTHER" id="PTHR37323:SF1">
    <property type="entry name" value="L-ORNITHINE N(ALPHA)-ACYLTRANSFERASE"/>
    <property type="match status" value="1"/>
</dbReference>
<dbReference type="GO" id="GO:0043810">
    <property type="term" value="F:ornithine-acyl [acyl carrier protein] N-acyltransferase activity"/>
    <property type="evidence" value="ECO:0007669"/>
    <property type="project" value="UniProtKB-EC"/>
</dbReference>
<evidence type="ECO:0000256" key="10">
    <source>
        <dbReference type="ARBA" id="ARBA00047785"/>
    </source>
</evidence>
<dbReference type="Pfam" id="PF19576">
    <property type="entry name" value="Acyltransf_2"/>
    <property type="match status" value="1"/>
</dbReference>
<dbReference type="OrthoDB" id="1113830at2"/>
<keyword evidence="4" id="KW-0443">Lipid metabolism</keyword>
<dbReference type="SUPFAM" id="SSF55729">
    <property type="entry name" value="Acyl-CoA N-acyltransferases (Nat)"/>
    <property type="match status" value="1"/>
</dbReference>
<dbReference type="EMBL" id="RAQO01000009">
    <property type="protein sequence ID" value="RKF14556.1"/>
    <property type="molecule type" value="Genomic_DNA"/>
</dbReference>
<dbReference type="InterPro" id="IPR052351">
    <property type="entry name" value="Ornithine_N-alpha-AT"/>
</dbReference>
<reference evidence="12 13" key="1">
    <citation type="submission" date="2018-09" db="EMBL/GenBank/DDBJ databases">
        <authorList>
            <person name="Wang Z."/>
        </authorList>
    </citation>
    <scope>NUCLEOTIDE SEQUENCE [LARGE SCALE GENOMIC DNA]</scope>
    <source>
        <strain evidence="12 13">ALS 81</strain>
    </source>
</reference>
<evidence type="ECO:0000256" key="3">
    <source>
        <dbReference type="ARBA" id="ARBA00022679"/>
    </source>
</evidence>
<comment type="function">
    <text evidence="9">Catalyzes the first step in the biosynthesis of ornithine lipids, which are phosphorus-free membrane lipids. Catalyzes the 3-hydroxyacyl-acyl carrier protein-dependent acylation of ornithine to form lyso-ornithine lipid (LOL).</text>
</comment>
<dbReference type="AlphaFoldDB" id="A0A420E7Q3"/>
<comment type="similarity">
    <text evidence="6">Belongs to the acetyltransferase family. OlsB subfamily.</text>
</comment>
<evidence type="ECO:0000256" key="1">
    <source>
        <dbReference type="ARBA" id="ARBA00005189"/>
    </source>
</evidence>
<comment type="pathway">
    <text evidence="1">Lipid metabolism.</text>
</comment>
<keyword evidence="3 12" id="KW-0808">Transferase</keyword>
<gene>
    <name evidence="12" type="ORF">DBZ36_16760</name>
</gene>
<sequence>MPQNPFRLGLKSAPLARLLENGLGLSALAQHYDNKPVALDDARENAAQFLRYTMQALDFELNLSNPELLEKVPKEGACILVSNHPLGGLEGVAMSEQLLKHRPDLKVLTNQMLKQIPELSEIFIGVDVLADNAAKSNSKGMREVCRHLSRGGALLVYPAGMVSAPSWNNLTITDRAWSPMIGRLARRYKCPCVPFYVEGRNSTTFYAAGLIHKRLRTALLAKQLANKKGLSFDYHCGQVILAKELTELPDDQAVTNYLRMTCEFLAPKPDHDFTPHRHPPMAKLSSLPSHKQQLTQQLESLDDYLLLSVKNFSCYCAPHAALGPLMTEIAAARELTFRQAGEGTGQSLDSDRFDPHYLHLFVWDHDENQIVGGYRLGRCDEIVEQHGIEALYSRSLYHYQENYLQRLGSALEIGRSFVTPGYQRHPRALDLLWKGIGHYVAKNPKYHTLFGSVSISQEHSVLARAFISDSMMSSFKAEQEFLSDIRPVSPLKVKGKVWSAEVLSSLSNIGVINKLVGHCDTGKSIPILLRHYLSLNGRFVCFSVNKSFNDALDGLILVDLRKTPHKYLRRYLGDQGSQSFLSKWSENEAAA</sequence>
<evidence type="ECO:0000256" key="4">
    <source>
        <dbReference type="ARBA" id="ARBA00023098"/>
    </source>
</evidence>
<proteinExistence type="inferred from homology"/>
<evidence type="ECO:0000256" key="6">
    <source>
        <dbReference type="ARBA" id="ARBA00038095"/>
    </source>
</evidence>
<evidence type="ECO:0000256" key="9">
    <source>
        <dbReference type="ARBA" id="ARBA00045724"/>
    </source>
</evidence>
<evidence type="ECO:0000313" key="12">
    <source>
        <dbReference type="EMBL" id="RKF14556.1"/>
    </source>
</evidence>
<keyword evidence="2" id="KW-0444">Lipid biosynthesis</keyword>
<dbReference type="SMART" id="SM00563">
    <property type="entry name" value="PlsC"/>
    <property type="match status" value="1"/>
</dbReference>
<keyword evidence="13" id="KW-1185">Reference proteome</keyword>
<accession>A0A420E7Q3</accession>
<feature type="domain" description="Phospholipid/glycerol acyltransferase" evidence="11">
    <location>
        <begin position="78"/>
        <end position="200"/>
    </location>
</feature>
<evidence type="ECO:0000256" key="7">
    <source>
        <dbReference type="ARBA" id="ARBA00039058"/>
    </source>
</evidence>
<dbReference type="EC" id="2.3.2.30" evidence="7"/>